<feature type="signal peptide" evidence="1">
    <location>
        <begin position="1"/>
        <end position="21"/>
    </location>
</feature>
<dbReference type="AlphaFoldDB" id="A0AAD8ISH9"/>
<keyword evidence="4" id="KW-1185">Reference proteome</keyword>
<evidence type="ECO:0000313" key="3">
    <source>
        <dbReference type="EMBL" id="KAK1391327.1"/>
    </source>
</evidence>
<comment type="caution">
    <text evidence="3">The sequence shown here is derived from an EMBL/GenBank/DDBJ whole genome shotgun (WGS) entry which is preliminary data.</text>
</comment>
<accession>A0AAD8ISH9</accession>
<dbReference type="InterPro" id="IPR044824">
    <property type="entry name" value="MAIN-like"/>
</dbReference>
<reference evidence="3" key="2">
    <citation type="submission" date="2023-05" db="EMBL/GenBank/DDBJ databases">
        <authorList>
            <person name="Schelkunov M.I."/>
        </authorList>
    </citation>
    <scope>NUCLEOTIDE SEQUENCE</scope>
    <source>
        <strain evidence="3">Hsosn_3</strain>
        <tissue evidence="3">Leaf</tissue>
    </source>
</reference>
<dbReference type="Proteomes" id="UP001237642">
    <property type="component" value="Unassembled WGS sequence"/>
</dbReference>
<feature type="domain" description="Aminotransferase-like plant mobile" evidence="2">
    <location>
        <begin position="228"/>
        <end position="402"/>
    </location>
</feature>
<name>A0AAD8ISH9_9APIA</name>
<organism evidence="3 4">
    <name type="scientific">Heracleum sosnowskyi</name>
    <dbReference type="NCBI Taxonomy" id="360622"/>
    <lineage>
        <taxon>Eukaryota</taxon>
        <taxon>Viridiplantae</taxon>
        <taxon>Streptophyta</taxon>
        <taxon>Embryophyta</taxon>
        <taxon>Tracheophyta</taxon>
        <taxon>Spermatophyta</taxon>
        <taxon>Magnoliopsida</taxon>
        <taxon>eudicotyledons</taxon>
        <taxon>Gunneridae</taxon>
        <taxon>Pentapetalae</taxon>
        <taxon>asterids</taxon>
        <taxon>campanulids</taxon>
        <taxon>Apiales</taxon>
        <taxon>Apiaceae</taxon>
        <taxon>Apioideae</taxon>
        <taxon>apioid superclade</taxon>
        <taxon>Tordylieae</taxon>
        <taxon>Tordyliinae</taxon>
        <taxon>Heracleum</taxon>
    </lineage>
</organism>
<sequence>MTLIKLLPFIIILIIYEDRISNPSCKLVPGSNPPENVVEENGHSSGEDDLKVMIVSNLLLLDSEAGIRFSVEKTVETESTKLQKETEETELKQVPKDVTLKDFSWRENALSSGSGPVLLLHMPLYLRANNYQDSTMYDENPIHWDATRTESRASQIYKMSNSSSTRGAGKLSQLSQLWKALDTDFKDHILDPENQNCLFRLLSMIDVEPNMMASFIASIFDGDYYNSERQIFLFGTHALGLTLEDVLYITGLPIKGEPVLYKNAFDDGAFNRVFGNGRFLRKTTLPVKEIMNIALDKDHAEDYRARKIAVLLIVLFAFIAPNNNKHEIDSVSVQFVENLDRIDDYAWGATLLAYLYNGMNRYKNKKNYIDGNLWVLLVFFIIRIKKLQTALGIKLKNPPESIQMEAATEIDILDHDMQQEVEEHMLAAGLRADAMPKHVAIISDSS</sequence>
<dbReference type="GO" id="GO:0010073">
    <property type="term" value="P:meristem maintenance"/>
    <property type="evidence" value="ECO:0007669"/>
    <property type="project" value="InterPro"/>
</dbReference>
<dbReference type="PANTHER" id="PTHR46033">
    <property type="entry name" value="PROTEIN MAIN-LIKE 2"/>
    <property type="match status" value="1"/>
</dbReference>
<proteinExistence type="predicted"/>
<evidence type="ECO:0000259" key="2">
    <source>
        <dbReference type="Pfam" id="PF10536"/>
    </source>
</evidence>
<dbReference type="PANTHER" id="PTHR46033:SF17">
    <property type="entry name" value="AMINOTRANSFERASE-LIKE PLANT MOBILE DOMAIN-CONTAINING PROTEIN"/>
    <property type="match status" value="1"/>
</dbReference>
<feature type="chain" id="PRO_5042271880" description="Aminotransferase-like plant mobile domain-containing protein" evidence="1">
    <location>
        <begin position="22"/>
        <end position="446"/>
    </location>
</feature>
<evidence type="ECO:0000256" key="1">
    <source>
        <dbReference type="SAM" id="SignalP"/>
    </source>
</evidence>
<evidence type="ECO:0000313" key="4">
    <source>
        <dbReference type="Proteomes" id="UP001237642"/>
    </source>
</evidence>
<dbReference type="InterPro" id="IPR019557">
    <property type="entry name" value="AminoTfrase-like_pln_mobile"/>
</dbReference>
<keyword evidence="1" id="KW-0732">Signal</keyword>
<dbReference type="Pfam" id="PF10536">
    <property type="entry name" value="PMD"/>
    <property type="match status" value="1"/>
</dbReference>
<protein>
    <recommendedName>
        <fullName evidence="2">Aminotransferase-like plant mobile domain-containing protein</fullName>
    </recommendedName>
</protein>
<gene>
    <name evidence="3" type="ORF">POM88_010383</name>
</gene>
<reference evidence="3" key="1">
    <citation type="submission" date="2023-02" db="EMBL/GenBank/DDBJ databases">
        <title>Genome of toxic invasive species Heracleum sosnowskyi carries increased number of genes despite the absence of recent whole-genome duplications.</title>
        <authorList>
            <person name="Schelkunov M."/>
            <person name="Shtratnikova V."/>
            <person name="Makarenko M."/>
            <person name="Klepikova A."/>
            <person name="Omelchenko D."/>
            <person name="Novikova G."/>
            <person name="Obukhova E."/>
            <person name="Bogdanov V."/>
            <person name="Penin A."/>
            <person name="Logacheva M."/>
        </authorList>
    </citation>
    <scope>NUCLEOTIDE SEQUENCE</scope>
    <source>
        <strain evidence="3">Hsosn_3</strain>
        <tissue evidence="3">Leaf</tissue>
    </source>
</reference>
<dbReference type="EMBL" id="JAUIZM010000003">
    <property type="protein sequence ID" value="KAK1391327.1"/>
    <property type="molecule type" value="Genomic_DNA"/>
</dbReference>